<feature type="region of interest" description="Disordered" evidence="1">
    <location>
        <begin position="164"/>
        <end position="254"/>
    </location>
</feature>
<dbReference type="EMBL" id="OU892282">
    <property type="protein sequence ID" value="CAG9769806.1"/>
    <property type="molecule type" value="Genomic_DNA"/>
</dbReference>
<proteinExistence type="predicted"/>
<accession>A0A9N9MQ16</accession>
<gene>
    <name evidence="3" type="ORF">CEUTPL_LOCUS10280</name>
    <name evidence="2" type="ORF">CEUTPL_LOCUS9718</name>
</gene>
<reference evidence="2" key="1">
    <citation type="submission" date="2022-01" db="EMBL/GenBank/DDBJ databases">
        <authorList>
            <person name="King R."/>
        </authorList>
    </citation>
    <scope>NUCLEOTIDE SEQUENCE</scope>
</reference>
<dbReference type="PANTHER" id="PTHR10773:SF19">
    <property type="match status" value="1"/>
</dbReference>
<dbReference type="Proteomes" id="UP001152799">
    <property type="component" value="Chromosome 5"/>
</dbReference>
<keyword evidence="4" id="KW-1185">Reference proteome</keyword>
<dbReference type="EMBL" id="OU892281">
    <property type="protein sequence ID" value="CAG9769203.1"/>
    <property type="molecule type" value="Genomic_DNA"/>
</dbReference>
<evidence type="ECO:0000313" key="2">
    <source>
        <dbReference type="EMBL" id="CAG9769203.1"/>
    </source>
</evidence>
<evidence type="ECO:0000313" key="3">
    <source>
        <dbReference type="EMBL" id="CAG9769806.1"/>
    </source>
</evidence>
<dbReference type="AlphaFoldDB" id="A0A9N9MQ16"/>
<name>A0A9N9MQ16_9CUCU</name>
<organism evidence="2 4">
    <name type="scientific">Ceutorhynchus assimilis</name>
    <name type="common">cabbage seed weevil</name>
    <dbReference type="NCBI Taxonomy" id="467358"/>
    <lineage>
        <taxon>Eukaryota</taxon>
        <taxon>Metazoa</taxon>
        <taxon>Ecdysozoa</taxon>
        <taxon>Arthropoda</taxon>
        <taxon>Hexapoda</taxon>
        <taxon>Insecta</taxon>
        <taxon>Pterygota</taxon>
        <taxon>Neoptera</taxon>
        <taxon>Endopterygota</taxon>
        <taxon>Coleoptera</taxon>
        <taxon>Polyphaga</taxon>
        <taxon>Cucujiformia</taxon>
        <taxon>Curculionidae</taxon>
        <taxon>Ceutorhynchinae</taxon>
        <taxon>Ceutorhynchus</taxon>
    </lineage>
</organism>
<sequence>MTSRGKKILAMITTNQKSKSDIDNNEFNKTDEQTKNTNDNKENKTYNETNCDNINVIEPTESTKKIKFDIENLPVVMLDGQNELENSKEDNEENNLVSLCFDSLLEDNATVSLEEESYMYELDENGVLINQTLLNPLEISINSELEQSTNNLERSEVMNDLLDNNETGSESVRSSSLEKNDGVVEQNYQSTYDNEKDNDSDYQPESEINNNSSDSEDSEMIDRTENANLDAEIGNQEENNKARKRRLVANSEEWKRNKNKKLRLEGKPYLGFSKKKGEKMKQDTQRVERRLKETCKSTKCKKSTKRFCQQFTEETRQQIFSKFWNETDWGQRKVFVSSNVIKQNTARGREASRRQGTYLYYLNSGDKRLQVCRQMFIKTLDLGYKTIQDWVSKGTFGMGSESSRNTNYNRDKYANQYKNLNTFFEQLPKLPAHYCRKDTSKLYLEQSFQTFTDLYKAYTDYCTEFDTGQPLNRKIFRKAFKEKNLSIFSPKKDQCNTCFSYKYNNIEESKWKTHIENKNKAREEKIKDKKLAEEGKCIVLTMDLQAVKLSPYVPAGKLYFKTKLCCHNFTIYDLATRDVTCYWFSEDQNSDLCASTFTTCIIDHLESKCITESKVPIIIYSDGCGFQNRNKVLANALLNLAMKHEVTIYQKYLEPGHTQMECDSVHSLIERKLKNREIHLPSDYCSVSRECRVTPRPYDVKLLEFNFFKNYAETKHLRYTSLRPGKRAYEPVINDIRCIRYTALPTPEITVKLSYEEPYISLPVRPKSIPVIDSYPPLLSAPSKIKKSKWEHLQELKSVLPKDTHAFYDNILYTK</sequence>
<evidence type="ECO:0000313" key="4">
    <source>
        <dbReference type="Proteomes" id="UP001152799"/>
    </source>
</evidence>
<dbReference type="OrthoDB" id="6774673at2759"/>
<feature type="compositionally biased region" description="Polar residues" evidence="1">
    <location>
        <begin position="164"/>
        <end position="175"/>
    </location>
</feature>
<dbReference type="Proteomes" id="UP001152799">
    <property type="component" value="Chromosome 6"/>
</dbReference>
<feature type="region of interest" description="Disordered" evidence="1">
    <location>
        <begin position="13"/>
        <end position="46"/>
    </location>
</feature>
<dbReference type="PANTHER" id="PTHR10773">
    <property type="entry name" value="DNA-DIRECTED RNA POLYMERASES I, II, AND III SUBUNIT RPABC2"/>
    <property type="match status" value="1"/>
</dbReference>
<feature type="compositionally biased region" description="Basic and acidic residues" evidence="1">
    <location>
        <begin position="18"/>
        <end position="45"/>
    </location>
</feature>
<evidence type="ECO:0000256" key="1">
    <source>
        <dbReference type="SAM" id="MobiDB-lite"/>
    </source>
</evidence>
<protein>
    <submittedName>
        <fullName evidence="2 3">Uncharacterized protein</fullName>
    </submittedName>
</protein>